<gene>
    <name evidence="1" type="ORF">O1611_g2289</name>
</gene>
<organism evidence="1 2">
    <name type="scientific">Lasiodiplodia mahajangana</name>
    <dbReference type="NCBI Taxonomy" id="1108764"/>
    <lineage>
        <taxon>Eukaryota</taxon>
        <taxon>Fungi</taxon>
        <taxon>Dikarya</taxon>
        <taxon>Ascomycota</taxon>
        <taxon>Pezizomycotina</taxon>
        <taxon>Dothideomycetes</taxon>
        <taxon>Dothideomycetes incertae sedis</taxon>
        <taxon>Botryosphaeriales</taxon>
        <taxon>Botryosphaeriaceae</taxon>
        <taxon>Lasiodiplodia</taxon>
    </lineage>
</organism>
<comment type="caution">
    <text evidence="1">The sequence shown here is derived from an EMBL/GenBank/DDBJ whole genome shotgun (WGS) entry which is preliminary data.</text>
</comment>
<evidence type="ECO:0000313" key="1">
    <source>
        <dbReference type="EMBL" id="KAJ8131337.1"/>
    </source>
</evidence>
<name>A0ACC2JVP7_9PEZI</name>
<proteinExistence type="predicted"/>
<evidence type="ECO:0000313" key="2">
    <source>
        <dbReference type="Proteomes" id="UP001153332"/>
    </source>
</evidence>
<dbReference type="EMBL" id="JAPUUL010000310">
    <property type="protein sequence ID" value="KAJ8131337.1"/>
    <property type="molecule type" value="Genomic_DNA"/>
</dbReference>
<accession>A0ACC2JVP7</accession>
<sequence length="453" mass="51489">MNPDIGYGNDSYGGGRVSPDDDSSTKKPLGRGHRSHRGANGRDVEKDASSVYSPAYDQSSSSKGPNGLKKSFVNFGAKLSKGNPEQDEKATQGTQQRMKQDLRELKQLRKDQDQQIDELKTMLRENEDKSNKLKRRNEKLQAQIDSDESTLGHQQPDEVVLSQFRSLIGSIKNWAAKWFSGSPPHDVGFDFDWSIDGDFKAIQSILPYVKNKEDFASFVTDVRKRRKFVRGWVGLHVAKDIFRTLPAAVNLYPFPQELGSDIWIPAVLRAHVDEIELALLNSGDSTTLNEFNQWRSLTMSLLFKKYPGISEETTRLVEESARHALQPILSALPRADREPAKQKLIENVYKPALELSQLLRRQRALWSVRFPYANYQSRNGTNTAVFNEVFMKDTEDQEDEDESGRHDARTLKWVDIVVTPLLYKSGTIDGKQYDVENVVERAEVFCAPSNQQY</sequence>
<protein>
    <submittedName>
        <fullName evidence="1">Uncharacterized protein</fullName>
    </submittedName>
</protein>
<keyword evidence="2" id="KW-1185">Reference proteome</keyword>
<reference evidence="1" key="1">
    <citation type="submission" date="2022-12" db="EMBL/GenBank/DDBJ databases">
        <title>Genome Sequence of Lasiodiplodia mahajangana.</title>
        <authorList>
            <person name="Buettner E."/>
        </authorList>
    </citation>
    <scope>NUCLEOTIDE SEQUENCE</scope>
    <source>
        <strain evidence="1">VT137</strain>
    </source>
</reference>
<dbReference type="Proteomes" id="UP001153332">
    <property type="component" value="Unassembled WGS sequence"/>
</dbReference>